<dbReference type="InterPro" id="IPR051043">
    <property type="entry name" value="Sulfatase_Mod_Factor_Kinase"/>
</dbReference>
<evidence type="ECO:0000256" key="1">
    <source>
        <dbReference type="SAM" id="MobiDB-lite"/>
    </source>
</evidence>
<dbReference type="SUPFAM" id="SSF56436">
    <property type="entry name" value="C-type lectin-like"/>
    <property type="match status" value="1"/>
</dbReference>
<protein>
    <submittedName>
        <fullName evidence="3">Formylglycine-generating enzyme family protein</fullName>
    </submittedName>
</protein>
<evidence type="ECO:0000313" key="3">
    <source>
        <dbReference type="EMBL" id="HFK98355.1"/>
    </source>
</evidence>
<gene>
    <name evidence="3" type="ORF">ENS06_13670</name>
</gene>
<reference evidence="3" key="1">
    <citation type="journal article" date="2020" name="mSystems">
        <title>Genome- and Community-Level Interaction Insights into Carbon Utilization and Element Cycling Functions of Hydrothermarchaeota in Hydrothermal Sediment.</title>
        <authorList>
            <person name="Zhou Z."/>
            <person name="Liu Y."/>
            <person name="Xu W."/>
            <person name="Pan J."/>
            <person name="Luo Z.H."/>
            <person name="Li M."/>
        </authorList>
    </citation>
    <scope>NUCLEOTIDE SEQUENCE [LARGE SCALE GENOMIC DNA]</scope>
    <source>
        <strain evidence="3">SpSt-456</strain>
    </source>
</reference>
<evidence type="ECO:0000259" key="2">
    <source>
        <dbReference type="Pfam" id="PF03781"/>
    </source>
</evidence>
<dbReference type="GO" id="GO:0120147">
    <property type="term" value="F:formylglycine-generating oxidase activity"/>
    <property type="evidence" value="ECO:0007669"/>
    <property type="project" value="TreeGrafter"/>
</dbReference>
<name>A0A832A360_9BACT</name>
<feature type="domain" description="Sulfatase-modifying factor enzyme-like" evidence="2">
    <location>
        <begin position="82"/>
        <end position="346"/>
    </location>
</feature>
<dbReference type="PANTHER" id="PTHR23150:SF19">
    <property type="entry name" value="FORMYLGLYCINE-GENERATING ENZYME"/>
    <property type="match status" value="1"/>
</dbReference>
<dbReference type="InterPro" id="IPR005532">
    <property type="entry name" value="SUMF_dom"/>
</dbReference>
<dbReference type="InterPro" id="IPR042095">
    <property type="entry name" value="SUMF_sf"/>
</dbReference>
<dbReference type="InterPro" id="IPR016187">
    <property type="entry name" value="CTDL_fold"/>
</dbReference>
<dbReference type="Pfam" id="PF03781">
    <property type="entry name" value="FGE-sulfatase"/>
    <property type="match status" value="1"/>
</dbReference>
<dbReference type="PANTHER" id="PTHR23150">
    <property type="entry name" value="SULFATASE MODIFYING FACTOR 1, 2"/>
    <property type="match status" value="1"/>
</dbReference>
<sequence length="347" mass="39021">MNRNLVVLLLVGILFAATLWSVLPGVRAPMEEWRQKAVTHWKAAKRAARTVVPGGQTEKGKEPVAQGPDGRQWVEPLTGMPFVWVPGGCFPMGSEEGEKGRDRDEGPVHEVCVDGFWMGQREVTRGEFRRFVEATGYVTDGEREGFSWVYTGVWEKRTGYSWRRPGFFQDDNHPVVHVSFNDALAMARWLGEKGGGSFGVPTEAQWEYACRAGGTEARFWGEGSEEACRYANGADLTAAKDFPSWTIHGCSDGFVFTAPVGSFEPNRFRLHDMLGNVWEWCADTYDAQGYRKHGPKNPTIVDPSQTARVIRGGSWYSRPEHLRCAKRDGLSRPDRRSQDLGFRLVRQ</sequence>
<dbReference type="Gene3D" id="3.90.1580.10">
    <property type="entry name" value="paralog of FGE (formylglycine-generating enzyme)"/>
    <property type="match status" value="1"/>
</dbReference>
<feature type="region of interest" description="Disordered" evidence="1">
    <location>
        <begin position="48"/>
        <end position="71"/>
    </location>
</feature>
<accession>A0A832A360</accession>
<proteinExistence type="predicted"/>
<organism evidence="3">
    <name type="scientific">Desulfacinum infernum</name>
    <dbReference type="NCBI Taxonomy" id="35837"/>
    <lineage>
        <taxon>Bacteria</taxon>
        <taxon>Pseudomonadati</taxon>
        <taxon>Thermodesulfobacteriota</taxon>
        <taxon>Syntrophobacteria</taxon>
        <taxon>Syntrophobacterales</taxon>
        <taxon>Syntrophobacteraceae</taxon>
        <taxon>Desulfacinum</taxon>
    </lineage>
</organism>
<comment type="caution">
    <text evidence="3">The sequence shown here is derived from an EMBL/GenBank/DDBJ whole genome shotgun (WGS) entry which is preliminary data.</text>
</comment>
<dbReference type="AlphaFoldDB" id="A0A832A360"/>
<dbReference type="EMBL" id="DSTK01000039">
    <property type="protein sequence ID" value="HFK98355.1"/>
    <property type="molecule type" value="Genomic_DNA"/>
</dbReference>